<feature type="transmembrane region" description="Helical" evidence="1">
    <location>
        <begin position="36"/>
        <end position="55"/>
    </location>
</feature>
<dbReference type="EMBL" id="JAZHPM010000021">
    <property type="protein sequence ID" value="MEF2292782.1"/>
    <property type="molecule type" value="Genomic_DNA"/>
</dbReference>
<accession>A0ABU7VHV8</accession>
<evidence type="ECO:0000256" key="1">
    <source>
        <dbReference type="SAM" id="Phobius"/>
    </source>
</evidence>
<comment type="caution">
    <text evidence="2">The sequence shown here is derived from an EMBL/GenBank/DDBJ whole genome shotgun (WGS) entry which is preliminary data.</text>
</comment>
<evidence type="ECO:0000313" key="2">
    <source>
        <dbReference type="EMBL" id="MEF2292782.1"/>
    </source>
</evidence>
<reference evidence="2 3" key="1">
    <citation type="submission" date="2024-01" db="EMBL/GenBank/DDBJ databases">
        <title>Survival strategy associated with biotechnological potential of Virgibacillus dokdonensis T4.6 isolated from salt-fermented shrimp paste.</title>
        <authorList>
            <person name="Doan T.V."/>
            <person name="Quach N.T."/>
            <person name="Phi Q.-T."/>
        </authorList>
    </citation>
    <scope>NUCLEOTIDE SEQUENCE [LARGE SCALE GENOMIC DNA]</scope>
    <source>
        <strain evidence="2 3">T4.6</strain>
    </source>
</reference>
<dbReference type="RefSeq" id="WP_237342691.1">
    <property type="nucleotide sequence ID" value="NZ_CP018622.1"/>
</dbReference>
<gene>
    <name evidence="2" type="ORF">V2W34_12310</name>
</gene>
<dbReference type="Proteomes" id="UP001356080">
    <property type="component" value="Unassembled WGS sequence"/>
</dbReference>
<sequence length="68" mass="7799">MKFVIEVLFVKRYLTVFFVGLSAVILVVGLRINTQWSGVVSWGLTFVFLICAAYFTKYIPDDDEESNE</sequence>
<organism evidence="2 3">
    <name type="scientific">Virgibacillus dokdonensis</name>
    <dbReference type="NCBI Taxonomy" id="302167"/>
    <lineage>
        <taxon>Bacteria</taxon>
        <taxon>Bacillati</taxon>
        <taxon>Bacillota</taxon>
        <taxon>Bacilli</taxon>
        <taxon>Bacillales</taxon>
        <taxon>Bacillaceae</taxon>
        <taxon>Virgibacillus</taxon>
    </lineage>
</organism>
<keyword evidence="3" id="KW-1185">Reference proteome</keyword>
<keyword evidence="1" id="KW-0472">Membrane</keyword>
<feature type="transmembrane region" description="Helical" evidence="1">
    <location>
        <begin position="12"/>
        <end position="30"/>
    </location>
</feature>
<evidence type="ECO:0000313" key="3">
    <source>
        <dbReference type="Proteomes" id="UP001356080"/>
    </source>
</evidence>
<proteinExistence type="predicted"/>
<name>A0ABU7VHV8_9BACI</name>
<keyword evidence="1" id="KW-1133">Transmembrane helix</keyword>
<evidence type="ECO:0008006" key="4">
    <source>
        <dbReference type="Google" id="ProtNLM"/>
    </source>
</evidence>
<keyword evidence="1" id="KW-0812">Transmembrane</keyword>
<protein>
    <recommendedName>
        <fullName evidence="4">DUF1056 domain-containing protein</fullName>
    </recommendedName>
</protein>